<proteinExistence type="predicted"/>
<dbReference type="Pfam" id="PF00300">
    <property type="entry name" value="His_Phos_1"/>
    <property type="match status" value="1"/>
</dbReference>
<sequence length="159" mass="17592">MLVYIMRHGEAESLAGRDKERQLTPLGSSECALVGRWLSALQPKIDYVLSSPYVRAQQSLEAVKTSWHFGHAVEETHEYLIPAAHAEQAAGYLWELANAKAVSSVLVLSHMPLVSFLVEALDSAKQSPIFWTSGVACLELDIETQMGALKWIKAPNECR</sequence>
<dbReference type="Proteomes" id="UP001165393">
    <property type="component" value="Unassembled WGS sequence"/>
</dbReference>
<evidence type="ECO:0000313" key="1">
    <source>
        <dbReference type="EMBL" id="MCM2679230.1"/>
    </source>
</evidence>
<dbReference type="SMART" id="SM00855">
    <property type="entry name" value="PGAM"/>
    <property type="match status" value="1"/>
</dbReference>
<dbReference type="GO" id="GO:0101006">
    <property type="term" value="F:protein histidine phosphatase activity"/>
    <property type="evidence" value="ECO:0007669"/>
    <property type="project" value="InterPro"/>
</dbReference>
<dbReference type="InterPro" id="IPR029033">
    <property type="entry name" value="His_PPase_superfam"/>
</dbReference>
<dbReference type="SUPFAM" id="SSF53254">
    <property type="entry name" value="Phosphoglycerate mutase-like"/>
    <property type="match status" value="1"/>
</dbReference>
<dbReference type="InterPro" id="IPR004449">
    <property type="entry name" value="SixA"/>
</dbReference>
<dbReference type="GO" id="GO:0005737">
    <property type="term" value="C:cytoplasm"/>
    <property type="evidence" value="ECO:0007669"/>
    <property type="project" value="InterPro"/>
</dbReference>
<dbReference type="RefSeq" id="WP_251260587.1">
    <property type="nucleotide sequence ID" value="NZ_JAMQGP010000002.1"/>
</dbReference>
<dbReference type="AlphaFoldDB" id="A0AA41W5G9"/>
<reference evidence="1 2" key="1">
    <citation type="journal article" date="2013" name="Antonie Van Leeuwenhoek">
        <title>Echinimonas agarilytica gen. nov., sp. nov., a new gammaproteobacterium isolated from the sea urchin Strongylocentrotus intermedius.</title>
        <authorList>
            <person name="Nedashkovskaya O.I."/>
            <person name="Stenkova A.M."/>
            <person name="Zhukova N.V."/>
            <person name="Van Trappen S."/>
            <person name="Lee J.S."/>
            <person name="Kim S.B."/>
        </authorList>
    </citation>
    <scope>NUCLEOTIDE SEQUENCE [LARGE SCALE GENOMIC DNA]</scope>
    <source>
        <strain evidence="1 2">KMM 6351</strain>
    </source>
</reference>
<keyword evidence="2" id="KW-1185">Reference proteome</keyword>
<accession>A0AA41W5G9</accession>
<comment type="caution">
    <text evidence="1">The sequence shown here is derived from an EMBL/GenBank/DDBJ whole genome shotgun (WGS) entry which is preliminary data.</text>
</comment>
<gene>
    <name evidence="1" type="primary">sixA</name>
    <name evidence="1" type="ORF">NAF29_06005</name>
</gene>
<dbReference type="CDD" id="cd07067">
    <property type="entry name" value="HP_PGM_like"/>
    <property type="match status" value="1"/>
</dbReference>
<organism evidence="1 2">
    <name type="scientific">Echinimonas agarilytica</name>
    <dbReference type="NCBI Taxonomy" id="1215918"/>
    <lineage>
        <taxon>Bacteria</taxon>
        <taxon>Pseudomonadati</taxon>
        <taxon>Pseudomonadota</taxon>
        <taxon>Gammaproteobacteria</taxon>
        <taxon>Alteromonadales</taxon>
        <taxon>Echinimonadaceae</taxon>
        <taxon>Echinimonas</taxon>
    </lineage>
</organism>
<dbReference type="InterPro" id="IPR013078">
    <property type="entry name" value="His_Pase_superF_clade-1"/>
</dbReference>
<protein>
    <submittedName>
        <fullName evidence="1">Phosphohistidine phosphatase SixA</fullName>
    </submittedName>
</protein>
<evidence type="ECO:0000313" key="2">
    <source>
        <dbReference type="Proteomes" id="UP001165393"/>
    </source>
</evidence>
<name>A0AA41W5G9_9GAMM</name>
<dbReference type="Gene3D" id="3.40.50.1240">
    <property type="entry name" value="Phosphoglycerate mutase-like"/>
    <property type="match status" value="1"/>
</dbReference>
<dbReference type="EMBL" id="JAMQGP010000002">
    <property type="protein sequence ID" value="MCM2679230.1"/>
    <property type="molecule type" value="Genomic_DNA"/>
</dbReference>
<dbReference type="NCBIfam" id="TIGR00249">
    <property type="entry name" value="sixA"/>
    <property type="match status" value="1"/>
</dbReference>